<dbReference type="AlphaFoldDB" id="A4BU51"/>
<keyword evidence="1" id="KW-1133">Transmembrane helix</keyword>
<organism evidence="2 3">
    <name type="scientific">Nitrococcus mobilis Nb-231</name>
    <dbReference type="NCBI Taxonomy" id="314278"/>
    <lineage>
        <taxon>Bacteria</taxon>
        <taxon>Pseudomonadati</taxon>
        <taxon>Pseudomonadota</taxon>
        <taxon>Gammaproteobacteria</taxon>
        <taxon>Chromatiales</taxon>
        <taxon>Ectothiorhodospiraceae</taxon>
        <taxon>Nitrococcus</taxon>
    </lineage>
</organism>
<proteinExistence type="predicted"/>
<comment type="caution">
    <text evidence="2">The sequence shown here is derived from an EMBL/GenBank/DDBJ whole genome shotgun (WGS) entry which is preliminary data.</text>
</comment>
<keyword evidence="1" id="KW-0472">Membrane</keyword>
<evidence type="ECO:0000256" key="1">
    <source>
        <dbReference type="SAM" id="Phobius"/>
    </source>
</evidence>
<reference evidence="2 3" key="1">
    <citation type="submission" date="2006-02" db="EMBL/GenBank/DDBJ databases">
        <authorList>
            <person name="Waterbury J."/>
            <person name="Ferriera S."/>
            <person name="Johnson J."/>
            <person name="Kravitz S."/>
            <person name="Halpern A."/>
            <person name="Remington K."/>
            <person name="Beeson K."/>
            <person name="Tran B."/>
            <person name="Rogers Y.-H."/>
            <person name="Friedman R."/>
            <person name="Venter J.C."/>
        </authorList>
    </citation>
    <scope>NUCLEOTIDE SEQUENCE [LARGE SCALE GENOMIC DNA]</scope>
    <source>
        <strain evidence="2 3">Nb-231</strain>
    </source>
</reference>
<keyword evidence="1" id="KW-0812">Transmembrane</keyword>
<dbReference type="EMBL" id="AAOF01000017">
    <property type="protein sequence ID" value="EAR20725.1"/>
    <property type="molecule type" value="Genomic_DNA"/>
</dbReference>
<evidence type="ECO:0000313" key="2">
    <source>
        <dbReference type="EMBL" id="EAR20725.1"/>
    </source>
</evidence>
<dbReference type="Proteomes" id="UP000003374">
    <property type="component" value="Unassembled WGS sequence"/>
</dbReference>
<evidence type="ECO:0000313" key="3">
    <source>
        <dbReference type="Proteomes" id="UP000003374"/>
    </source>
</evidence>
<feature type="transmembrane region" description="Helical" evidence="1">
    <location>
        <begin position="12"/>
        <end position="32"/>
    </location>
</feature>
<sequence>MARWVMPRVLHVVLTGPGGLATVGVAAGYMLAWRMVAR</sequence>
<name>A4BU51_9GAMM</name>
<protein>
    <submittedName>
        <fullName evidence="2">Uncharacterized protein</fullName>
    </submittedName>
</protein>
<accession>A4BU51</accession>
<keyword evidence="3" id="KW-1185">Reference proteome</keyword>
<dbReference type="HOGENOM" id="CLU_3330672_0_0_6"/>
<gene>
    <name evidence="2" type="ORF">NB231_12581</name>
</gene>